<feature type="compositionally biased region" description="Basic and acidic residues" evidence="1">
    <location>
        <begin position="41"/>
        <end position="50"/>
    </location>
</feature>
<accession>A0A6J5PBK4</accession>
<name>A0A6J5PBK4_9CAUD</name>
<gene>
    <name evidence="2" type="ORF">UFOVP837_61</name>
</gene>
<protein>
    <submittedName>
        <fullName evidence="2">Uncharacterized protein</fullName>
    </submittedName>
</protein>
<feature type="region of interest" description="Disordered" evidence="1">
    <location>
        <begin position="41"/>
        <end position="68"/>
    </location>
</feature>
<dbReference type="EMBL" id="LR796782">
    <property type="protein sequence ID" value="CAB4166841.1"/>
    <property type="molecule type" value="Genomic_DNA"/>
</dbReference>
<reference evidence="2" key="1">
    <citation type="submission" date="2020-04" db="EMBL/GenBank/DDBJ databases">
        <authorList>
            <person name="Chiriac C."/>
            <person name="Salcher M."/>
            <person name="Ghai R."/>
            <person name="Kavagutti S V."/>
        </authorList>
    </citation>
    <scope>NUCLEOTIDE SEQUENCE</scope>
</reference>
<organism evidence="2">
    <name type="scientific">uncultured Caudovirales phage</name>
    <dbReference type="NCBI Taxonomy" id="2100421"/>
    <lineage>
        <taxon>Viruses</taxon>
        <taxon>Duplodnaviria</taxon>
        <taxon>Heunggongvirae</taxon>
        <taxon>Uroviricota</taxon>
        <taxon>Caudoviricetes</taxon>
        <taxon>Peduoviridae</taxon>
        <taxon>Maltschvirus</taxon>
        <taxon>Maltschvirus maltsch</taxon>
    </lineage>
</organism>
<evidence type="ECO:0000313" key="2">
    <source>
        <dbReference type="EMBL" id="CAB4166841.1"/>
    </source>
</evidence>
<evidence type="ECO:0000256" key="1">
    <source>
        <dbReference type="SAM" id="MobiDB-lite"/>
    </source>
</evidence>
<proteinExistence type="predicted"/>
<sequence>MKPISVTSVINKSGVLTLYLLTDDGKLLKKSEDDRDWQQIDSFSGHRDQLPVEPNPPVRDKGTKKRRG</sequence>